<dbReference type="RefSeq" id="WP_176420439.1">
    <property type="nucleotide sequence ID" value="NZ_FZNX01000008.1"/>
</dbReference>
<dbReference type="InterPro" id="IPR035986">
    <property type="entry name" value="PKD_dom_sf"/>
</dbReference>
<dbReference type="EMBL" id="FZNX01000008">
    <property type="protein sequence ID" value="SNR84836.1"/>
    <property type="molecule type" value="Genomic_DNA"/>
</dbReference>
<gene>
    <name evidence="1" type="ORF">SAMN04488111_3444</name>
</gene>
<dbReference type="InterPro" id="IPR013783">
    <property type="entry name" value="Ig-like_fold"/>
</dbReference>
<dbReference type="AlphaFoldDB" id="A0A238ZN13"/>
<feature type="non-terminal residue" evidence="1">
    <location>
        <position position="1"/>
    </location>
</feature>
<reference evidence="2" key="1">
    <citation type="submission" date="2017-06" db="EMBL/GenBank/DDBJ databases">
        <authorList>
            <person name="Varghese N."/>
            <person name="Submissions S."/>
        </authorList>
    </citation>
    <scope>NUCLEOTIDE SEQUENCE [LARGE SCALE GENOMIC DNA]</scope>
    <source>
        <strain evidence="2">DSM 27993</strain>
    </source>
</reference>
<evidence type="ECO:0000313" key="2">
    <source>
        <dbReference type="Proteomes" id="UP000198412"/>
    </source>
</evidence>
<evidence type="ECO:0008006" key="3">
    <source>
        <dbReference type="Google" id="ProtNLM"/>
    </source>
</evidence>
<protein>
    <recommendedName>
        <fullName evidence="3">Ig-like domain-containing protein</fullName>
    </recommendedName>
</protein>
<dbReference type="Proteomes" id="UP000198412">
    <property type="component" value="Unassembled WGS sequence"/>
</dbReference>
<sequence>ITIEDSVKADDLEDVTECDSYTLQPLTNGSYYTESGGTGTALTAGDSIETTQTIYVYVAATATCSSDEKSFWVMINDTPTIEVSTTNISCYGLGDGTITVSGLEEGETYTIQLNGTGGDLSGQSTFGPGNYLITASSTILNNQEEEVVCSTTEEVVITQPAQIIVNAGTNKLLTCTNPTATLVGSASTNDEIGLSYLWTTSNGIIDSGANTLFPVVSGSGIYILTVTSTNGEIICSASDTVQVTQDITKPTAVLTAETTELSCSVTSILLDASGSAGGDKFLWKGGTTESTLTVTEPGDYYVIVTRNSNGCIDLERITITQDNSKPTVTIAGNEELTCTTTSIILDASSSTVHGTASYLWSTGA</sequence>
<accession>A0A238ZN13</accession>
<dbReference type="SUPFAM" id="SSF49299">
    <property type="entry name" value="PKD domain"/>
    <property type="match status" value="1"/>
</dbReference>
<keyword evidence="2" id="KW-1185">Reference proteome</keyword>
<name>A0A238ZN13_9FLAO</name>
<proteinExistence type="predicted"/>
<organism evidence="1 2">
    <name type="scientific">Lutibacter flavus</name>
    <dbReference type="NCBI Taxonomy" id="691689"/>
    <lineage>
        <taxon>Bacteria</taxon>
        <taxon>Pseudomonadati</taxon>
        <taxon>Bacteroidota</taxon>
        <taxon>Flavobacteriia</taxon>
        <taxon>Flavobacteriales</taxon>
        <taxon>Flavobacteriaceae</taxon>
        <taxon>Lutibacter</taxon>
    </lineage>
</organism>
<feature type="non-terminal residue" evidence="1">
    <location>
        <position position="364"/>
    </location>
</feature>
<evidence type="ECO:0000313" key="1">
    <source>
        <dbReference type="EMBL" id="SNR84836.1"/>
    </source>
</evidence>
<dbReference type="Gene3D" id="2.60.40.10">
    <property type="entry name" value="Immunoglobulins"/>
    <property type="match status" value="1"/>
</dbReference>